<sequence length="79" mass="9328">MCKNISIKKMFTKDKKRRHGFISTFYWSGEMRRRCTRIHSACVWAAGMSYLISSYFNKRKCFGWTPVLTVFARTRGGFS</sequence>
<protein>
    <submittedName>
        <fullName evidence="1">Uncharacterized protein</fullName>
    </submittedName>
</protein>
<name>A0A8A1LLU4_AJEC8</name>
<dbReference type="EMBL" id="CP069103">
    <property type="protein sequence ID" value="QSS52807.1"/>
    <property type="molecule type" value="Genomic_DNA"/>
</dbReference>
<dbReference type="VEuPathDB" id="FungiDB:I7I53_08552"/>
<dbReference type="Proteomes" id="UP000663419">
    <property type="component" value="Chromosome 2"/>
</dbReference>
<gene>
    <name evidence="1" type="ORF">I7I53_08552</name>
</gene>
<organism evidence="1 2">
    <name type="scientific">Ajellomyces capsulatus (strain H88)</name>
    <name type="common">Darling's disease fungus</name>
    <name type="synonym">Histoplasma capsulatum</name>
    <dbReference type="NCBI Taxonomy" id="544711"/>
    <lineage>
        <taxon>Eukaryota</taxon>
        <taxon>Fungi</taxon>
        <taxon>Dikarya</taxon>
        <taxon>Ascomycota</taxon>
        <taxon>Pezizomycotina</taxon>
        <taxon>Eurotiomycetes</taxon>
        <taxon>Eurotiomycetidae</taxon>
        <taxon>Onygenales</taxon>
        <taxon>Ajellomycetaceae</taxon>
        <taxon>Histoplasma</taxon>
    </lineage>
</organism>
<evidence type="ECO:0000313" key="2">
    <source>
        <dbReference type="Proteomes" id="UP000663419"/>
    </source>
</evidence>
<dbReference type="AlphaFoldDB" id="A0A8A1LLU4"/>
<reference evidence="1" key="1">
    <citation type="submission" date="2021-01" db="EMBL/GenBank/DDBJ databases">
        <title>Chromosome-level genome assembly of a human fungal pathogen reveals clustering of transcriptionally co-regulated genes.</title>
        <authorList>
            <person name="Voorhies M."/>
            <person name="Cohen S."/>
            <person name="Shea T.P."/>
            <person name="Petrus S."/>
            <person name="Munoz J.F."/>
            <person name="Poplawski S."/>
            <person name="Goldman W.E."/>
            <person name="Michael T."/>
            <person name="Cuomo C.A."/>
            <person name="Sil A."/>
            <person name="Beyhan S."/>
        </authorList>
    </citation>
    <scope>NUCLEOTIDE SEQUENCE</scope>
    <source>
        <strain evidence="1">H88</strain>
    </source>
</reference>
<evidence type="ECO:0000313" key="1">
    <source>
        <dbReference type="EMBL" id="QSS52807.1"/>
    </source>
</evidence>
<proteinExistence type="predicted"/>
<accession>A0A8A1LLU4</accession>